<reference evidence="2" key="1">
    <citation type="submission" date="2025-08" db="UniProtKB">
        <authorList>
            <consortium name="RefSeq"/>
        </authorList>
    </citation>
    <scope>IDENTIFICATION</scope>
    <source>
        <tissue evidence="2">Muscle</tissue>
    </source>
</reference>
<accession>A0ABM1BLD7</accession>
<evidence type="ECO:0000313" key="1">
    <source>
        <dbReference type="Proteomes" id="UP000694941"/>
    </source>
</evidence>
<keyword evidence="1" id="KW-1185">Reference proteome</keyword>
<protein>
    <submittedName>
        <fullName evidence="2">Uncharacterized protein LOC106468452</fullName>
    </submittedName>
</protein>
<sequence>MATTACFSSLHELEALLQRCFNCCKGDCKSYHCPFCPASKFKPTKMVKVKSHLKVHWKTRVSGTNGLYSIICHLPHEGKTSRHYHCPSCKKVIVRKSNLSDHINKNCKGYASPVIPERSATVIRLNSVGSSEKCLSSSAKEEVEYLVLVLGSDDKNEDKVEK</sequence>
<dbReference type="Proteomes" id="UP000694941">
    <property type="component" value="Unplaced"/>
</dbReference>
<name>A0ABM1BLD7_LIMPO</name>
<proteinExistence type="predicted"/>
<gene>
    <name evidence="2" type="primary">LOC106468452</name>
</gene>
<dbReference type="RefSeq" id="XP_013784332.1">
    <property type="nucleotide sequence ID" value="XM_013928878.2"/>
</dbReference>
<dbReference type="GeneID" id="106468452"/>
<organism evidence="1 2">
    <name type="scientific">Limulus polyphemus</name>
    <name type="common">Atlantic horseshoe crab</name>
    <dbReference type="NCBI Taxonomy" id="6850"/>
    <lineage>
        <taxon>Eukaryota</taxon>
        <taxon>Metazoa</taxon>
        <taxon>Ecdysozoa</taxon>
        <taxon>Arthropoda</taxon>
        <taxon>Chelicerata</taxon>
        <taxon>Merostomata</taxon>
        <taxon>Xiphosura</taxon>
        <taxon>Limulidae</taxon>
        <taxon>Limulus</taxon>
    </lineage>
</organism>
<evidence type="ECO:0000313" key="2">
    <source>
        <dbReference type="RefSeq" id="XP_013784332.1"/>
    </source>
</evidence>